<dbReference type="InterPro" id="IPR036291">
    <property type="entry name" value="NAD(P)-bd_dom_sf"/>
</dbReference>
<dbReference type="GO" id="GO:0004312">
    <property type="term" value="F:fatty acid synthase activity"/>
    <property type="evidence" value="ECO:0007669"/>
    <property type="project" value="TreeGrafter"/>
</dbReference>
<comment type="caution">
    <text evidence="4">The sequence shown here is derived from an EMBL/GenBank/DDBJ whole genome shotgun (WGS) entry which is preliminary data.</text>
</comment>
<keyword evidence="1" id="KW-0596">Phosphopantetheine</keyword>
<dbReference type="EMBL" id="JACGWZ010000005">
    <property type="protein sequence ID" value="MBA8826064.1"/>
    <property type="molecule type" value="Genomic_DNA"/>
</dbReference>
<evidence type="ECO:0000313" key="4">
    <source>
        <dbReference type="EMBL" id="MBA8826064.1"/>
    </source>
</evidence>
<dbReference type="SMART" id="SM00822">
    <property type="entry name" value="PKS_KR"/>
    <property type="match status" value="1"/>
</dbReference>
<dbReference type="GO" id="GO:0005886">
    <property type="term" value="C:plasma membrane"/>
    <property type="evidence" value="ECO:0007669"/>
    <property type="project" value="TreeGrafter"/>
</dbReference>
<dbReference type="GO" id="GO:0006633">
    <property type="term" value="P:fatty acid biosynthetic process"/>
    <property type="evidence" value="ECO:0007669"/>
    <property type="project" value="TreeGrafter"/>
</dbReference>
<gene>
    <name evidence="4" type="ORF">FHX42_003440</name>
</gene>
<dbReference type="PANTHER" id="PTHR43775">
    <property type="entry name" value="FATTY ACID SYNTHASE"/>
    <property type="match status" value="1"/>
</dbReference>
<evidence type="ECO:0000259" key="3">
    <source>
        <dbReference type="SMART" id="SM00822"/>
    </source>
</evidence>
<dbReference type="SUPFAM" id="SSF51735">
    <property type="entry name" value="NAD(P)-binding Rossmann-fold domains"/>
    <property type="match status" value="1"/>
</dbReference>
<evidence type="ECO:0000256" key="2">
    <source>
        <dbReference type="ARBA" id="ARBA00022553"/>
    </source>
</evidence>
<dbReference type="GO" id="GO:0005737">
    <property type="term" value="C:cytoplasm"/>
    <property type="evidence" value="ECO:0007669"/>
    <property type="project" value="TreeGrafter"/>
</dbReference>
<evidence type="ECO:0000313" key="5">
    <source>
        <dbReference type="Proteomes" id="UP000569329"/>
    </source>
</evidence>
<dbReference type="PANTHER" id="PTHR43775:SF37">
    <property type="entry name" value="SI:DKEY-61P9.11"/>
    <property type="match status" value="1"/>
</dbReference>
<dbReference type="GO" id="GO:0071770">
    <property type="term" value="P:DIM/DIP cell wall layer assembly"/>
    <property type="evidence" value="ECO:0007669"/>
    <property type="project" value="TreeGrafter"/>
</dbReference>
<accession>A0A839DX35</accession>
<dbReference type="RefSeq" id="WP_328796273.1">
    <property type="nucleotide sequence ID" value="NZ_JACGWZ010000005.1"/>
</dbReference>
<proteinExistence type="predicted"/>
<dbReference type="InterPro" id="IPR013968">
    <property type="entry name" value="PKS_KR"/>
</dbReference>
<dbReference type="Gene3D" id="3.40.50.720">
    <property type="entry name" value="NAD(P)-binding Rossmann-like Domain"/>
    <property type="match status" value="1"/>
</dbReference>
<dbReference type="AlphaFoldDB" id="A0A839DX35"/>
<evidence type="ECO:0000256" key="1">
    <source>
        <dbReference type="ARBA" id="ARBA00022450"/>
    </source>
</evidence>
<keyword evidence="2" id="KW-0597">Phosphoprotein</keyword>
<dbReference type="InterPro" id="IPR057326">
    <property type="entry name" value="KR_dom"/>
</dbReference>
<dbReference type="Pfam" id="PF08659">
    <property type="entry name" value="KR"/>
    <property type="match status" value="1"/>
</dbReference>
<protein>
    <recommendedName>
        <fullName evidence="3">Ketoreductase domain-containing protein</fullName>
    </recommendedName>
</protein>
<dbReference type="InterPro" id="IPR050091">
    <property type="entry name" value="PKS_NRPS_Biosynth_Enz"/>
</dbReference>
<organism evidence="4 5">
    <name type="scientific">Halosaccharopolyspora lacisalsi</name>
    <dbReference type="NCBI Taxonomy" id="1000566"/>
    <lineage>
        <taxon>Bacteria</taxon>
        <taxon>Bacillati</taxon>
        <taxon>Actinomycetota</taxon>
        <taxon>Actinomycetes</taxon>
        <taxon>Pseudonocardiales</taxon>
        <taxon>Pseudonocardiaceae</taxon>
        <taxon>Halosaccharopolyspora</taxon>
    </lineage>
</organism>
<name>A0A839DX35_9PSEU</name>
<feature type="domain" description="Ketoreductase" evidence="3">
    <location>
        <begin position="2"/>
        <end position="90"/>
    </location>
</feature>
<sequence length="157" mass="16711">MVSQLDEDGANRVWLPKALGAWHLHEALGYDGYEDEIDWLLLFSSAAALIGNPGQGAYAAANGFLDGLATARRAQGLAATSVSWGAWAEHGRGAVMAERGFAMIEPDEGIAACDRLLRYARTRTGYLPITDASWLDAVGERARTSTFFAPPGGAVGR</sequence>
<keyword evidence="5" id="KW-1185">Reference proteome</keyword>
<dbReference type="Proteomes" id="UP000569329">
    <property type="component" value="Unassembled WGS sequence"/>
</dbReference>
<reference evidence="4 5" key="1">
    <citation type="submission" date="2020-07" db="EMBL/GenBank/DDBJ databases">
        <title>Sequencing the genomes of 1000 actinobacteria strains.</title>
        <authorList>
            <person name="Klenk H.-P."/>
        </authorList>
    </citation>
    <scope>NUCLEOTIDE SEQUENCE [LARGE SCALE GENOMIC DNA]</scope>
    <source>
        <strain evidence="4 5">DSM 45975</strain>
    </source>
</reference>